<comment type="subcellular location">
    <subcellularLocation>
        <location evidence="1">Membrane</location>
        <topology evidence="1">Multi-pass membrane protein</topology>
    </subcellularLocation>
</comment>
<reference evidence="10 11" key="1">
    <citation type="submission" date="2016-04" db="EMBL/GenBank/DDBJ databases">
        <title>The genome of Intoshia linei affirms orthonectids as highly simplified spiralians.</title>
        <authorList>
            <person name="Mikhailov K.V."/>
            <person name="Slusarev G.S."/>
            <person name="Nikitin M.A."/>
            <person name="Logacheva M.D."/>
            <person name="Penin A."/>
            <person name="Aleoshin V."/>
            <person name="Panchin Y.V."/>
        </authorList>
    </citation>
    <scope>NUCLEOTIDE SEQUENCE [LARGE SCALE GENOMIC DNA]</scope>
    <source>
        <strain evidence="10">Intl2013</strain>
        <tissue evidence="10">Whole animal</tissue>
    </source>
</reference>
<organism evidence="10 11">
    <name type="scientific">Intoshia linei</name>
    <dbReference type="NCBI Taxonomy" id="1819745"/>
    <lineage>
        <taxon>Eukaryota</taxon>
        <taxon>Metazoa</taxon>
        <taxon>Spiralia</taxon>
        <taxon>Lophotrochozoa</taxon>
        <taxon>Mesozoa</taxon>
        <taxon>Orthonectida</taxon>
        <taxon>Rhopaluridae</taxon>
        <taxon>Intoshia</taxon>
    </lineage>
</organism>
<feature type="transmembrane region" description="Helical" evidence="7">
    <location>
        <begin position="123"/>
        <end position="148"/>
    </location>
</feature>
<feature type="transmembrane region" description="Helical" evidence="7">
    <location>
        <begin position="93"/>
        <end position="111"/>
    </location>
</feature>
<keyword evidence="5" id="KW-0547">Nucleotide-binding</keyword>
<keyword evidence="4" id="KW-0808">Transferase</keyword>
<dbReference type="InterPro" id="IPR004147">
    <property type="entry name" value="ABC1_dom"/>
</dbReference>
<dbReference type="InterPro" id="IPR036719">
    <property type="entry name" value="Neuro-gated_channel_TM_sf"/>
</dbReference>
<dbReference type="GO" id="GO:0016740">
    <property type="term" value="F:transferase activity"/>
    <property type="evidence" value="ECO:0007669"/>
    <property type="project" value="UniProtKB-KW"/>
</dbReference>
<dbReference type="SUPFAM" id="SSF56112">
    <property type="entry name" value="Protein kinase-like (PK-like)"/>
    <property type="match status" value="1"/>
</dbReference>
<dbReference type="EMBL" id="LWCA01000115">
    <property type="protein sequence ID" value="OAF70747.1"/>
    <property type="molecule type" value="Genomic_DNA"/>
</dbReference>
<evidence type="ECO:0000256" key="7">
    <source>
        <dbReference type="SAM" id="Phobius"/>
    </source>
</evidence>
<evidence type="ECO:0000256" key="3">
    <source>
        <dbReference type="ARBA" id="ARBA00009670"/>
    </source>
</evidence>
<evidence type="ECO:0000259" key="9">
    <source>
        <dbReference type="Pfam" id="PF03109"/>
    </source>
</evidence>
<dbReference type="InterPro" id="IPR051409">
    <property type="entry name" value="Atypical_kinase_ADCK"/>
</dbReference>
<dbReference type="GO" id="GO:0006744">
    <property type="term" value="P:ubiquinone biosynthetic process"/>
    <property type="evidence" value="ECO:0007669"/>
    <property type="project" value="TreeGrafter"/>
</dbReference>
<dbReference type="GO" id="GO:0005230">
    <property type="term" value="F:extracellular ligand-gated monoatomic ion channel activity"/>
    <property type="evidence" value="ECO:0007669"/>
    <property type="project" value="InterPro"/>
</dbReference>
<keyword evidence="11" id="KW-1185">Reference proteome</keyword>
<dbReference type="InterPro" id="IPR006029">
    <property type="entry name" value="Neurotrans-gated_channel_TM"/>
</dbReference>
<dbReference type="GO" id="GO:0005524">
    <property type="term" value="F:ATP binding"/>
    <property type="evidence" value="ECO:0007669"/>
    <property type="project" value="UniProtKB-KW"/>
</dbReference>
<sequence length="829" mass="94810">MHPSNQLDIRNSSNIVNLDLFTKNGEWSIKHTKIEKNQVKYPISTNYFSDVTIVLYFERLTSYYIIYIILPCIWLNFLNISNFCVPCDSGEKISLGITILLAYSVFMLLIAENIPVTSESVPIVGIYLTLSMIITTCSILLSIFILNLHNNSSNMIKLPKYVNKKILGKISCRIFLKDPCKFCENFFKKNSIIKGNQSLQIDKMRIRQSAAHASYSNANERNIDCDDKSLLKESILRKYSEKVTESEDIFAEWRLIAVIVDRIFLIVFALLTFIMIFILLIVTPLINRSTFDIYKIGSSYNILFKCNASNSPKKGKFNQMLSERSKENPVPETRIGRFFEFGSLTAKVGLSSLSNILIYSDRDKMDNIFTDENIERIVSTLCKVRGASLKLGQMFSLIDSSVIHPNWSTIFERVRNNADYMPLVQLKKTMQKQLGNDWISKFKNFDTKPFAAASIGQVHRATTINNLDVAVKIQYPGVDKSINSDMDNLATFLKFFNVIPKGLFIDNIINVAKLELVKEVNYELEASNIIKFRKMVNENKDLINQKFNVPNIIENYCTRKVLTTEFAEGYSLDKTALLESSKKNEIAERILTLNGVEFTNNLMQSDPNWANYLYDENNDVINLIDMGAVVEYDPEFLSDYTQMIGATIDKNEEMVMELSKKLKFINGNESKIMIDTHLNLVKAVASIYSSNSYNFGDFKVKESIFNMIPIMLEHRLIPPPEEAYTFHRKISGLFMLLEKLKATVNGSTEPDIKYFRKTSSLLSWLIVGSTALLAFGAISLIPNSVFEKINYYASISEDDIKQKQLKDIHSKRLSIYNALKKPEISMRSE</sequence>
<protein>
    <recommendedName>
        <fullName evidence="12">ABC1 atypical kinase-like domain-containing protein</fullName>
    </recommendedName>
</protein>
<evidence type="ECO:0000256" key="2">
    <source>
        <dbReference type="ARBA" id="ARBA00004749"/>
    </source>
</evidence>
<feature type="domain" description="Neurotransmitter-gated ion-channel transmembrane" evidence="8">
    <location>
        <begin position="68"/>
        <end position="275"/>
    </location>
</feature>
<feature type="transmembrane region" description="Helical" evidence="7">
    <location>
        <begin position="64"/>
        <end position="81"/>
    </location>
</feature>
<dbReference type="PANTHER" id="PTHR43851">
    <property type="match status" value="1"/>
</dbReference>
<keyword evidence="7" id="KW-1133">Transmembrane helix</keyword>
<evidence type="ECO:0000256" key="6">
    <source>
        <dbReference type="ARBA" id="ARBA00022840"/>
    </source>
</evidence>
<keyword evidence="7" id="KW-0472">Membrane</keyword>
<dbReference type="InterPro" id="IPR034646">
    <property type="entry name" value="ADCK3_dom"/>
</dbReference>
<dbReference type="CDD" id="cd13970">
    <property type="entry name" value="ABC1_ADCK3"/>
    <property type="match status" value="1"/>
</dbReference>
<comment type="caution">
    <text evidence="10">The sequence shown here is derived from an EMBL/GenBank/DDBJ whole genome shotgun (WGS) entry which is preliminary data.</text>
</comment>
<keyword evidence="6" id="KW-0067">ATP-binding</keyword>
<feature type="transmembrane region" description="Helical" evidence="7">
    <location>
        <begin position="263"/>
        <end position="286"/>
    </location>
</feature>
<evidence type="ECO:0008006" key="12">
    <source>
        <dbReference type="Google" id="ProtNLM"/>
    </source>
</evidence>
<comment type="similarity">
    <text evidence="3">Belongs to the protein kinase superfamily. ADCK protein kinase family.</text>
</comment>
<feature type="transmembrane region" description="Helical" evidence="7">
    <location>
        <begin position="761"/>
        <end position="781"/>
    </location>
</feature>
<dbReference type="Pfam" id="PF03109">
    <property type="entry name" value="ABC1"/>
    <property type="match status" value="1"/>
</dbReference>
<evidence type="ECO:0000256" key="1">
    <source>
        <dbReference type="ARBA" id="ARBA00004141"/>
    </source>
</evidence>
<comment type="pathway">
    <text evidence="2">Cofactor biosynthesis; ubiquinone biosynthesis.</text>
</comment>
<dbReference type="Proteomes" id="UP000078046">
    <property type="component" value="Unassembled WGS sequence"/>
</dbReference>
<dbReference type="Pfam" id="PF02932">
    <property type="entry name" value="Neur_chan_memb"/>
    <property type="match status" value="1"/>
</dbReference>
<dbReference type="AlphaFoldDB" id="A0A177B8X0"/>
<evidence type="ECO:0000313" key="10">
    <source>
        <dbReference type="EMBL" id="OAF70747.1"/>
    </source>
</evidence>
<evidence type="ECO:0000256" key="5">
    <source>
        <dbReference type="ARBA" id="ARBA00022741"/>
    </source>
</evidence>
<proteinExistence type="inferred from homology"/>
<dbReference type="InterPro" id="IPR038050">
    <property type="entry name" value="Neuro_actylchol_rec"/>
</dbReference>
<dbReference type="SUPFAM" id="SSF90112">
    <property type="entry name" value="Neurotransmitter-gated ion-channel transmembrane pore"/>
    <property type="match status" value="1"/>
</dbReference>
<dbReference type="OrthoDB" id="201153at2759"/>
<feature type="domain" description="ABC1 atypical kinase-like" evidence="9">
    <location>
        <begin position="414"/>
        <end position="658"/>
    </location>
</feature>
<evidence type="ECO:0000259" key="8">
    <source>
        <dbReference type="Pfam" id="PF02932"/>
    </source>
</evidence>
<dbReference type="CDD" id="cd19051">
    <property type="entry name" value="LGIC_TM_cation"/>
    <property type="match status" value="1"/>
</dbReference>
<evidence type="ECO:0000256" key="4">
    <source>
        <dbReference type="ARBA" id="ARBA00022679"/>
    </source>
</evidence>
<dbReference type="Gene3D" id="1.20.58.390">
    <property type="entry name" value="Neurotransmitter-gated ion-channel transmembrane domain"/>
    <property type="match status" value="1"/>
</dbReference>
<gene>
    <name evidence="10" type="ORF">A3Q56_01507</name>
</gene>
<accession>A0A177B8X0</accession>
<dbReference type="GO" id="GO:0016020">
    <property type="term" value="C:membrane"/>
    <property type="evidence" value="ECO:0007669"/>
    <property type="project" value="UniProtKB-SubCell"/>
</dbReference>
<dbReference type="Gene3D" id="2.70.170.10">
    <property type="entry name" value="Neurotransmitter-gated ion-channel ligand-binding domain"/>
    <property type="match status" value="1"/>
</dbReference>
<dbReference type="InterPro" id="IPR036734">
    <property type="entry name" value="Neur_chan_lig-bd_sf"/>
</dbReference>
<dbReference type="InterPro" id="IPR011009">
    <property type="entry name" value="Kinase-like_dom_sf"/>
</dbReference>
<name>A0A177B8X0_9BILA</name>
<keyword evidence="7" id="KW-0812">Transmembrane</keyword>
<dbReference type="FunFam" id="1.20.58.390:FF:000043">
    <property type="entry name" value="AcetylCholine Receptor"/>
    <property type="match status" value="1"/>
</dbReference>
<dbReference type="PANTHER" id="PTHR43851:SF3">
    <property type="entry name" value="COENZYME Q8"/>
    <property type="match status" value="1"/>
</dbReference>
<evidence type="ECO:0000313" key="11">
    <source>
        <dbReference type="Proteomes" id="UP000078046"/>
    </source>
</evidence>